<dbReference type="InterPro" id="IPR036909">
    <property type="entry name" value="Cyt_c-like_dom_sf"/>
</dbReference>
<evidence type="ECO:0000256" key="2">
    <source>
        <dbReference type="ARBA" id="ARBA00022723"/>
    </source>
</evidence>
<feature type="domain" description="Cytochrome c" evidence="5">
    <location>
        <begin position="311"/>
        <end position="392"/>
    </location>
</feature>
<keyword evidence="1 4" id="KW-0349">Heme</keyword>
<organism evidence="6 7">
    <name type="scientific">Candidatus Polarisedimenticola svalbardensis</name>
    <dbReference type="NCBI Taxonomy" id="2886004"/>
    <lineage>
        <taxon>Bacteria</taxon>
        <taxon>Pseudomonadati</taxon>
        <taxon>Acidobacteriota</taxon>
        <taxon>Candidatus Polarisedimenticolia</taxon>
        <taxon>Candidatus Polarisedimenticolales</taxon>
        <taxon>Candidatus Polarisedimenticolaceae</taxon>
        <taxon>Candidatus Polarisedimenticola</taxon>
    </lineage>
</organism>
<dbReference type="InterPro" id="IPR009056">
    <property type="entry name" value="Cyt_c-like_dom"/>
</dbReference>
<gene>
    <name evidence="6" type="ORF">IFK94_10950</name>
</gene>
<evidence type="ECO:0000313" key="7">
    <source>
        <dbReference type="Proteomes" id="UP000648239"/>
    </source>
</evidence>
<dbReference type="EMBL" id="JACXWD010000037">
    <property type="protein sequence ID" value="MBD3868631.1"/>
    <property type="molecule type" value="Genomic_DNA"/>
</dbReference>
<dbReference type="PANTHER" id="PTHR33546:SF1">
    <property type="entry name" value="LARGE, MULTIFUNCTIONAL SECRETED PROTEIN"/>
    <property type="match status" value="1"/>
</dbReference>
<keyword evidence="3 4" id="KW-0408">Iron</keyword>
<keyword evidence="2 4" id="KW-0479">Metal-binding</keyword>
<dbReference type="SUPFAM" id="SSF48695">
    <property type="entry name" value="Multiheme cytochromes"/>
    <property type="match status" value="1"/>
</dbReference>
<dbReference type="Gene3D" id="1.10.760.10">
    <property type="entry name" value="Cytochrome c-like domain"/>
    <property type="match status" value="3"/>
</dbReference>
<sequence>MNRHHWIRLVAISILALPLGLILATTALGEGDPILDGSPFRGREIFFEKGCGRCHSVWGRGETLGPNISVAVAGKTFYELVGDFWNHTPRMIDEVGDRGYVWPTLDPRQMADILNYLYYLQLFDQPGDAVRGADTFARLQCFDCHSLGGRGGNSAGALDEFGAFPSPAPLARDMWNAGPVMQRAQIHLGRAIPQFTGNEMADIQAFIRAEGLRERRESILQPLPDPVQGADIYRTKRCGACHDSSRDGVPDITRSALSKTVSEITGLLWNHSYAMHTEMTSQGIPFPHFENTELTDLIAHLYFLGYIGADGDPETGATVFAAKGCADCHQGGVEGVPDLGAASYRSDRAALAAAMWNHAPQMHNLMAEKAPFWPKFEQDEMRHLAAYLRYIARASKK</sequence>
<dbReference type="SUPFAM" id="SSF46626">
    <property type="entry name" value="Cytochrome c"/>
    <property type="match status" value="3"/>
</dbReference>
<accession>A0A8J6XXR0</accession>
<dbReference type="PANTHER" id="PTHR33546">
    <property type="entry name" value="LARGE, MULTIFUNCTIONAL SECRETED PROTEIN-RELATED"/>
    <property type="match status" value="1"/>
</dbReference>
<evidence type="ECO:0000256" key="3">
    <source>
        <dbReference type="ARBA" id="ARBA00023004"/>
    </source>
</evidence>
<dbReference type="InterPro" id="IPR036280">
    <property type="entry name" value="Multihaem_cyt_sf"/>
</dbReference>
<protein>
    <submittedName>
        <fullName evidence="6">C-type cytochrome</fullName>
    </submittedName>
</protein>
<dbReference type="GO" id="GO:0020037">
    <property type="term" value="F:heme binding"/>
    <property type="evidence" value="ECO:0007669"/>
    <property type="project" value="InterPro"/>
</dbReference>
<evidence type="ECO:0000256" key="1">
    <source>
        <dbReference type="ARBA" id="ARBA00022617"/>
    </source>
</evidence>
<dbReference type="PROSITE" id="PS51007">
    <property type="entry name" value="CYTC"/>
    <property type="match status" value="4"/>
</dbReference>
<evidence type="ECO:0000259" key="5">
    <source>
        <dbReference type="PROSITE" id="PS51007"/>
    </source>
</evidence>
<name>A0A8J6XXR0_9BACT</name>
<dbReference type="AlphaFoldDB" id="A0A8J6XXR0"/>
<dbReference type="GO" id="GO:0009055">
    <property type="term" value="F:electron transfer activity"/>
    <property type="evidence" value="ECO:0007669"/>
    <property type="project" value="InterPro"/>
</dbReference>
<reference evidence="6 7" key="1">
    <citation type="submission" date="2020-08" db="EMBL/GenBank/DDBJ databases">
        <title>Acidobacteriota in marine sediments use diverse sulfur dissimilation pathways.</title>
        <authorList>
            <person name="Wasmund K."/>
        </authorList>
    </citation>
    <scope>NUCLEOTIDE SEQUENCE [LARGE SCALE GENOMIC DNA]</scope>
    <source>
        <strain evidence="6">MAG AM4</strain>
    </source>
</reference>
<dbReference type="Proteomes" id="UP000648239">
    <property type="component" value="Unassembled WGS sequence"/>
</dbReference>
<evidence type="ECO:0000256" key="4">
    <source>
        <dbReference type="PROSITE-ProRule" id="PRU00433"/>
    </source>
</evidence>
<comment type="caution">
    <text evidence="6">The sequence shown here is derived from an EMBL/GenBank/DDBJ whole genome shotgun (WGS) entry which is preliminary data.</text>
</comment>
<feature type="domain" description="Cytochrome c" evidence="5">
    <location>
        <begin position="127"/>
        <end position="211"/>
    </location>
</feature>
<dbReference type="Pfam" id="PF00034">
    <property type="entry name" value="Cytochrom_C"/>
    <property type="match status" value="2"/>
</dbReference>
<feature type="domain" description="Cytochrome c" evidence="5">
    <location>
        <begin position="37"/>
        <end position="121"/>
    </location>
</feature>
<feature type="domain" description="Cytochrome c" evidence="5">
    <location>
        <begin position="224"/>
        <end position="305"/>
    </location>
</feature>
<proteinExistence type="predicted"/>
<evidence type="ECO:0000313" key="6">
    <source>
        <dbReference type="EMBL" id="MBD3868631.1"/>
    </source>
</evidence>
<dbReference type="GO" id="GO:0046872">
    <property type="term" value="F:metal ion binding"/>
    <property type="evidence" value="ECO:0007669"/>
    <property type="project" value="UniProtKB-KW"/>
</dbReference>